<organism evidence="10 11">
    <name type="scientific">Arthrobacter burdickii</name>
    <dbReference type="NCBI Taxonomy" id="3035920"/>
    <lineage>
        <taxon>Bacteria</taxon>
        <taxon>Bacillati</taxon>
        <taxon>Actinomycetota</taxon>
        <taxon>Actinomycetes</taxon>
        <taxon>Micrococcales</taxon>
        <taxon>Micrococcaceae</taxon>
        <taxon>Arthrobacter</taxon>
    </lineage>
</organism>
<dbReference type="Pfam" id="PF13671">
    <property type="entry name" value="AAA_33"/>
    <property type="match status" value="1"/>
</dbReference>
<evidence type="ECO:0000256" key="9">
    <source>
        <dbReference type="RuleBase" id="RU363066"/>
    </source>
</evidence>
<dbReference type="InterPro" id="IPR006001">
    <property type="entry name" value="Therm_gnt_kin"/>
</dbReference>
<protein>
    <recommendedName>
        <fullName evidence="3 9">Gluconokinase</fullName>
        <ecNumber evidence="3 9">2.7.1.12</ecNumber>
    </recommendedName>
</protein>
<accession>A0ABT8K619</accession>
<keyword evidence="5 9" id="KW-0547">Nucleotide-binding</keyword>
<comment type="caution">
    <text evidence="10">The sequence shown here is derived from an EMBL/GenBank/DDBJ whole genome shotgun (WGS) entry which is preliminary data.</text>
</comment>
<evidence type="ECO:0000256" key="8">
    <source>
        <dbReference type="ARBA" id="ARBA00048090"/>
    </source>
</evidence>
<evidence type="ECO:0000256" key="2">
    <source>
        <dbReference type="ARBA" id="ARBA00008420"/>
    </source>
</evidence>
<dbReference type="NCBIfam" id="TIGR01313">
    <property type="entry name" value="therm_gnt_kin"/>
    <property type="match status" value="1"/>
</dbReference>
<keyword evidence="11" id="KW-1185">Reference proteome</keyword>
<dbReference type="Gene3D" id="3.40.50.300">
    <property type="entry name" value="P-loop containing nucleotide triphosphate hydrolases"/>
    <property type="match status" value="1"/>
</dbReference>
<dbReference type="CDD" id="cd02021">
    <property type="entry name" value="GntK"/>
    <property type="match status" value="1"/>
</dbReference>
<evidence type="ECO:0000256" key="1">
    <source>
        <dbReference type="ARBA" id="ARBA00004761"/>
    </source>
</evidence>
<evidence type="ECO:0000256" key="5">
    <source>
        <dbReference type="ARBA" id="ARBA00022741"/>
    </source>
</evidence>
<evidence type="ECO:0000256" key="3">
    <source>
        <dbReference type="ARBA" id="ARBA00012054"/>
    </source>
</evidence>
<comment type="pathway">
    <text evidence="1">Carbohydrate acid metabolism.</text>
</comment>
<dbReference type="PANTHER" id="PTHR43442:SF3">
    <property type="entry name" value="GLUCONOKINASE-RELATED"/>
    <property type="match status" value="1"/>
</dbReference>
<comment type="similarity">
    <text evidence="2 9">Belongs to the gluconokinase GntK/GntV family.</text>
</comment>
<evidence type="ECO:0000313" key="10">
    <source>
        <dbReference type="EMBL" id="MDN4612271.1"/>
    </source>
</evidence>
<dbReference type="PRINTS" id="PR01100">
    <property type="entry name" value="SHIKIMTKNASE"/>
</dbReference>
<name>A0ABT8K619_9MICC</name>
<dbReference type="GO" id="GO:0046316">
    <property type="term" value="F:gluconokinase activity"/>
    <property type="evidence" value="ECO:0007669"/>
    <property type="project" value="UniProtKB-EC"/>
</dbReference>
<evidence type="ECO:0000256" key="4">
    <source>
        <dbReference type="ARBA" id="ARBA00022679"/>
    </source>
</evidence>
<evidence type="ECO:0000256" key="6">
    <source>
        <dbReference type="ARBA" id="ARBA00022777"/>
    </source>
</evidence>
<dbReference type="EMBL" id="JAROCG010000002">
    <property type="protein sequence ID" value="MDN4612271.1"/>
    <property type="molecule type" value="Genomic_DNA"/>
</dbReference>
<evidence type="ECO:0000313" key="11">
    <source>
        <dbReference type="Proteomes" id="UP001174209"/>
    </source>
</evidence>
<dbReference type="InterPro" id="IPR027417">
    <property type="entry name" value="P-loop_NTPase"/>
</dbReference>
<dbReference type="PANTHER" id="PTHR43442">
    <property type="entry name" value="GLUCONOKINASE-RELATED"/>
    <property type="match status" value="1"/>
</dbReference>
<dbReference type="SUPFAM" id="SSF52540">
    <property type="entry name" value="P-loop containing nucleoside triphosphate hydrolases"/>
    <property type="match status" value="1"/>
</dbReference>
<comment type="catalytic activity">
    <reaction evidence="8 9">
        <text>D-gluconate + ATP = 6-phospho-D-gluconate + ADP + H(+)</text>
        <dbReference type="Rhea" id="RHEA:19433"/>
        <dbReference type="ChEBI" id="CHEBI:15378"/>
        <dbReference type="ChEBI" id="CHEBI:18391"/>
        <dbReference type="ChEBI" id="CHEBI:30616"/>
        <dbReference type="ChEBI" id="CHEBI:58759"/>
        <dbReference type="ChEBI" id="CHEBI:456216"/>
        <dbReference type="EC" id="2.7.1.12"/>
    </reaction>
</comment>
<gene>
    <name evidence="10" type="ORF">P5G52_15495</name>
</gene>
<keyword evidence="7 9" id="KW-0067">ATP-binding</keyword>
<reference evidence="10" key="1">
    <citation type="submission" date="2023-06" db="EMBL/GenBank/DDBJ databases">
        <title>MT1 and MT2 Draft Genomes of Novel Species.</title>
        <authorList>
            <person name="Venkateswaran K."/>
        </authorList>
    </citation>
    <scope>NUCLEOTIDE SEQUENCE</scope>
    <source>
        <strain evidence="10">IIF3SC-B10</strain>
    </source>
</reference>
<keyword evidence="4 9" id="KW-0808">Transferase</keyword>
<evidence type="ECO:0000256" key="7">
    <source>
        <dbReference type="ARBA" id="ARBA00022840"/>
    </source>
</evidence>
<dbReference type="Proteomes" id="UP001174209">
    <property type="component" value="Unassembled WGS sequence"/>
</dbReference>
<sequence>MKIVVMGVSGCGKSTVGALLADHHGAPFLDGDSLHPQRNVDKMAAGTPLDDADRQPWLEEIGRRFAAAGPEPLVIACSALKRAYRTTIRGGAPDVRFVHLHGTVDLLAERLAARPGHFMPASLLRSQLQTLEPLGPDETGIVLDISATPAVLARRAAAWLEAGVSAA</sequence>
<keyword evidence="6 9" id="KW-0418">Kinase</keyword>
<dbReference type="EC" id="2.7.1.12" evidence="3 9"/>
<dbReference type="RefSeq" id="WP_301229162.1">
    <property type="nucleotide sequence ID" value="NZ_JAROCG010000002.1"/>
</dbReference>
<proteinExistence type="inferred from homology"/>